<dbReference type="InterPro" id="IPR006584">
    <property type="entry name" value="Cellulose-bd_IV"/>
</dbReference>
<sequence length="1111" mass="119332">MSSAARTVPLVGPRRAIVLAAGLVTALVIALLAATPAQASTLDGVWHDPYGDDELYAAQPAERSPRDPMAGEDVTVRATTWPIASGQSVWVTWSVNGVAQTPRGASWDYNSGNNTYWKIDLGSFARGDDVQYTVHADVNGAGQRDIGPFSFATTSWSTVTDVTNVIDNGTSVDIVTGDSAGDFTPKVRFAFPRLDGYDVQIAPSGSGLNLSGLTDYTLTNGASQVTIATSQLVLKIDKSSYRLSVYKGDGTTLITRQYDPAQFRNIGWASDGSSTVTKIEDHFLSPAGERFEGFGERYDRLDHRGTDVHNYVYNQYQDQGATRRTYYSVPYFANSAGYGVHVHSTRYAIFNLATYRSDMAGFTVDTGGAVTSTLTYQFFTGDQTEMLDDFTAETGRPLLPPKWAFGLWGSANEWNTQAEVDTWLNQVDSSGIPHSALVLEQWSDEATFYLWKDAQYTPTAGSGSLDYADLTFPSGGAWSDPKQMIQDAHDQNIKVILWQIPVLKENFTSNPSTAPQQHLNDKAYAAAQDFLVKDGAGQPYRIPTGQWFGDSTVPDFTSTAATDWWMSKRAYLFDDLGVDGFKTDGSEALFGRDLQVADGRRGDEMHNAYPNEYTRAYNDVVQQKTGGDGTLFSRAGTSGAQSQSIFWAGDQSSTFGAFQEAVRAGQSAGQSGVPFWAWDLAGFTGSFPSAELYLRSTSQATFSPIMQYHSEKSDPTPSEARTPWNVQARTGDTSVVPTFAKFANVRMNLVPYLYTEADDSASTGVPMMRAMSLAFPGDATAATYDQQYLFGSQLLVAPITTQGQTVKDVYLPAGEWYDFWNGGRALGDGVKPYYAATDSIPVYARAGAVIPLNLNDAYELGGTIGNDVEAYDNLVFRIYPSASSTYDYFEDAADAHRAIAVTSDRVARTVSISAPALTTAATYQVSGTKPTAVAVGGSALTEVGSVAALAAASTGWFWDAVQQLTSIKVAASTSARTIALTGVDKAAYEAEFAAQTGVGTNTDHPGYTGTGFVDGFATSGDAVQFDVWADANATHQLRVRYGNGAATSAVRTVRVDGTSVGTLTLPSTGSWDSWGIASIGASLAPGRHTVRIEYDSGSAGGINLDNLVLAR</sequence>
<keyword evidence="5" id="KW-0378">Hydrolase</keyword>
<dbReference type="GO" id="GO:0004553">
    <property type="term" value="F:hydrolase activity, hydrolyzing O-glycosyl compounds"/>
    <property type="evidence" value="ECO:0007669"/>
    <property type="project" value="InterPro"/>
</dbReference>
<accession>A0A2K9D9A3</accession>
<dbReference type="SUPFAM" id="SSF49785">
    <property type="entry name" value="Galactose-binding domain-like"/>
    <property type="match status" value="1"/>
</dbReference>
<dbReference type="KEGG" id="mhos:CXR34_12465"/>
<evidence type="ECO:0000259" key="4">
    <source>
        <dbReference type="PROSITE" id="PS51175"/>
    </source>
</evidence>
<dbReference type="InterPro" id="IPR025887">
    <property type="entry name" value="Glyco_hydro_31_N_dom"/>
</dbReference>
<evidence type="ECO:0000313" key="6">
    <source>
        <dbReference type="Proteomes" id="UP000233276"/>
    </source>
</evidence>
<dbReference type="InterPro" id="IPR017853">
    <property type="entry name" value="GH"/>
</dbReference>
<dbReference type="InterPro" id="IPR000322">
    <property type="entry name" value="Glyco_hydro_31_TIM"/>
</dbReference>
<dbReference type="InterPro" id="IPR008979">
    <property type="entry name" value="Galactose-bd-like_sf"/>
</dbReference>
<dbReference type="Pfam" id="PF03422">
    <property type="entry name" value="CBM_6"/>
    <property type="match status" value="1"/>
</dbReference>
<evidence type="ECO:0000256" key="1">
    <source>
        <dbReference type="ARBA" id="ARBA00007806"/>
    </source>
</evidence>
<comment type="similarity">
    <text evidence="1">Belongs to the glycosyl hydrolase 31 family.</text>
</comment>
<dbReference type="Pfam" id="PF22681">
    <property type="entry name" value="Lmo2446-like_N"/>
    <property type="match status" value="1"/>
</dbReference>
<dbReference type="Gene3D" id="2.60.40.1760">
    <property type="entry name" value="glycosyl hydrolase (family 31)"/>
    <property type="match status" value="1"/>
</dbReference>
<dbReference type="CDD" id="cd04083">
    <property type="entry name" value="CBM35_Lmo2446-like"/>
    <property type="match status" value="1"/>
</dbReference>
<dbReference type="Proteomes" id="UP000233276">
    <property type="component" value="Chromosome"/>
</dbReference>
<evidence type="ECO:0000256" key="3">
    <source>
        <dbReference type="SAM" id="SignalP"/>
    </source>
</evidence>
<dbReference type="SUPFAM" id="SSF51011">
    <property type="entry name" value="Glycosyl hydrolase domain"/>
    <property type="match status" value="1"/>
</dbReference>
<dbReference type="SUPFAM" id="SSF51445">
    <property type="entry name" value="(Trans)glycosidases"/>
    <property type="match status" value="1"/>
</dbReference>
<dbReference type="InterPro" id="IPR048395">
    <property type="entry name" value="Glyco_hydro_31_C"/>
</dbReference>
<dbReference type="InterPro" id="IPR055242">
    <property type="entry name" value="Lmo2446-like_N"/>
</dbReference>
<proteinExistence type="inferred from homology"/>
<dbReference type="SMART" id="SM00606">
    <property type="entry name" value="CBD_IV"/>
    <property type="match status" value="1"/>
</dbReference>
<dbReference type="InterPro" id="IPR013780">
    <property type="entry name" value="Glyco_hydro_b"/>
</dbReference>
<dbReference type="RefSeq" id="WP_101306562.1">
    <property type="nucleotide sequence ID" value="NZ_CP025299.1"/>
</dbReference>
<feature type="chain" id="PRO_5014810874" evidence="3">
    <location>
        <begin position="40"/>
        <end position="1111"/>
    </location>
</feature>
<dbReference type="Pfam" id="PF21365">
    <property type="entry name" value="Glyco_hydro_31_3rd"/>
    <property type="match status" value="1"/>
</dbReference>
<dbReference type="InterPro" id="IPR013783">
    <property type="entry name" value="Ig-like_fold"/>
</dbReference>
<evidence type="ECO:0000313" key="5">
    <source>
        <dbReference type="EMBL" id="AUG30180.1"/>
    </source>
</evidence>
<dbReference type="InterPro" id="IPR005084">
    <property type="entry name" value="CBM6"/>
</dbReference>
<dbReference type="Pfam" id="PF13802">
    <property type="entry name" value="Gal_mutarotas_2"/>
    <property type="match status" value="1"/>
</dbReference>
<dbReference type="GO" id="GO:0005975">
    <property type="term" value="P:carbohydrate metabolic process"/>
    <property type="evidence" value="ECO:0007669"/>
    <property type="project" value="InterPro"/>
</dbReference>
<dbReference type="PANTHER" id="PTHR43863:SF2">
    <property type="entry name" value="MALTASE-GLUCOAMYLASE"/>
    <property type="match status" value="1"/>
</dbReference>
<dbReference type="CDD" id="cd06597">
    <property type="entry name" value="GH31_transferase_CtsY"/>
    <property type="match status" value="1"/>
</dbReference>
<dbReference type="Pfam" id="PF01055">
    <property type="entry name" value="Glyco_hydro_31_2nd"/>
    <property type="match status" value="1"/>
</dbReference>
<dbReference type="Gene3D" id="2.60.40.1180">
    <property type="entry name" value="Golgi alpha-mannosidase II"/>
    <property type="match status" value="2"/>
</dbReference>
<dbReference type="CDD" id="cd14752">
    <property type="entry name" value="GH31_N"/>
    <property type="match status" value="1"/>
</dbReference>
<dbReference type="SUPFAM" id="SSF74650">
    <property type="entry name" value="Galactose mutarotase-like"/>
    <property type="match status" value="1"/>
</dbReference>
<dbReference type="Gene3D" id="2.60.40.10">
    <property type="entry name" value="Immunoglobulins"/>
    <property type="match status" value="1"/>
</dbReference>
<organism evidence="5 6">
    <name type="scientific">Microbacterium hominis</name>
    <dbReference type="NCBI Taxonomy" id="162426"/>
    <lineage>
        <taxon>Bacteria</taxon>
        <taxon>Bacillati</taxon>
        <taxon>Actinomycetota</taxon>
        <taxon>Actinomycetes</taxon>
        <taxon>Micrococcales</taxon>
        <taxon>Microbacteriaceae</taxon>
        <taxon>Microbacterium</taxon>
    </lineage>
</organism>
<dbReference type="InterPro" id="IPR011013">
    <property type="entry name" value="Gal_mutarotase_sf_dom"/>
</dbReference>
<gene>
    <name evidence="5" type="ORF">CXR34_12465</name>
</gene>
<evidence type="ECO:0000256" key="2">
    <source>
        <dbReference type="ARBA" id="ARBA00022729"/>
    </source>
</evidence>
<name>A0A2K9D9A3_9MICO</name>
<dbReference type="Gene3D" id="3.20.20.80">
    <property type="entry name" value="Glycosidases"/>
    <property type="match status" value="1"/>
</dbReference>
<dbReference type="GO" id="GO:0030246">
    <property type="term" value="F:carbohydrate binding"/>
    <property type="evidence" value="ECO:0007669"/>
    <property type="project" value="InterPro"/>
</dbReference>
<feature type="domain" description="CBM6" evidence="4">
    <location>
        <begin position="986"/>
        <end position="1110"/>
    </location>
</feature>
<dbReference type="PROSITE" id="PS51175">
    <property type="entry name" value="CBM6"/>
    <property type="match status" value="1"/>
</dbReference>
<dbReference type="Gene3D" id="2.60.120.260">
    <property type="entry name" value="Galactose-binding domain-like"/>
    <property type="match status" value="1"/>
</dbReference>
<feature type="signal peptide" evidence="3">
    <location>
        <begin position="1"/>
        <end position="39"/>
    </location>
</feature>
<keyword evidence="2 3" id="KW-0732">Signal</keyword>
<dbReference type="AlphaFoldDB" id="A0A2K9D9A3"/>
<dbReference type="PANTHER" id="PTHR43863">
    <property type="entry name" value="HYDROLASE, PUTATIVE (AFU_ORTHOLOGUE AFUA_1G03140)-RELATED"/>
    <property type="match status" value="1"/>
</dbReference>
<protein>
    <submittedName>
        <fullName evidence="5">Glycoside hydrolase family 31</fullName>
    </submittedName>
</protein>
<dbReference type="InterPro" id="IPR051816">
    <property type="entry name" value="Glycosyl_Hydrolase_31"/>
</dbReference>
<dbReference type="EMBL" id="CP025299">
    <property type="protein sequence ID" value="AUG30180.1"/>
    <property type="molecule type" value="Genomic_DNA"/>
</dbReference>
<reference evidence="5 6" key="1">
    <citation type="submission" date="2017-12" db="EMBL/GenBank/DDBJ databases">
        <title>Isolation and characterization of estrogens degradatiion strain Microbacterium hominis SJTG1.</title>
        <authorList>
            <person name="Xiong W."/>
            <person name="Yin C."/>
            <person name="Zheng D."/>
            <person name="Liang R."/>
        </authorList>
    </citation>
    <scope>NUCLEOTIDE SEQUENCE [LARGE SCALE GENOMIC DNA]</scope>
    <source>
        <strain evidence="5 6">SJTG1</strain>
    </source>
</reference>